<dbReference type="AlphaFoldDB" id="A0A1B1AJN9"/>
<dbReference type="PANTHER" id="PTHR36920">
    <property type="match status" value="1"/>
</dbReference>
<organism evidence="3 4">
    <name type="scientific">Candidatus Viadribacter manganicus</name>
    <dbReference type="NCBI Taxonomy" id="1759059"/>
    <lineage>
        <taxon>Bacteria</taxon>
        <taxon>Pseudomonadati</taxon>
        <taxon>Pseudomonadota</taxon>
        <taxon>Alphaproteobacteria</taxon>
        <taxon>Hyphomonadales</taxon>
        <taxon>Hyphomonadaceae</taxon>
        <taxon>Candidatus Viadribacter</taxon>
    </lineage>
</organism>
<evidence type="ECO:0008006" key="5">
    <source>
        <dbReference type="Google" id="ProtNLM"/>
    </source>
</evidence>
<evidence type="ECO:0000256" key="2">
    <source>
        <dbReference type="SAM" id="SignalP"/>
    </source>
</evidence>
<gene>
    <name evidence="3" type="ORF">ATE48_13135</name>
</gene>
<dbReference type="Gene3D" id="2.40.160.20">
    <property type="match status" value="1"/>
</dbReference>
<evidence type="ECO:0000256" key="1">
    <source>
        <dbReference type="ARBA" id="ARBA00009330"/>
    </source>
</evidence>
<sequence length="201" mass="21653">MTKIGVAAIAAVAALALAAPAQAGVLDNFQVKFGVSGVLPNESGNPIDVEISDEYVPSLQIEYFFNDHVSAELLCCVATHDVTAAGGAIDLGQVTHFPPTVTLKYRWTNFGQVEPYVGAGVNFTSFIDSEPPAGRHVEYDSSVGPALQAGVDYRFDEHWGVNFDVRRIWINTDVTISGDISATDEVDINPWVVSTSIAYRF</sequence>
<name>A0A1B1AJN9_9PROT</name>
<dbReference type="InterPro" id="IPR011250">
    <property type="entry name" value="OMP/PagP_B-barrel"/>
</dbReference>
<protein>
    <recommendedName>
        <fullName evidence="5">OmpW family protein</fullName>
    </recommendedName>
</protein>
<dbReference type="PANTHER" id="PTHR36920:SF1">
    <property type="entry name" value="OUTER MEMBRANE PROTEIN W"/>
    <property type="match status" value="1"/>
</dbReference>
<feature type="signal peptide" evidence="2">
    <location>
        <begin position="1"/>
        <end position="23"/>
    </location>
</feature>
<feature type="chain" id="PRO_5008518898" description="OmpW family protein" evidence="2">
    <location>
        <begin position="24"/>
        <end position="201"/>
    </location>
</feature>
<dbReference type="Proteomes" id="UP000092498">
    <property type="component" value="Chromosome"/>
</dbReference>
<accession>A0A1B1AJN9</accession>
<dbReference type="InterPro" id="IPR005618">
    <property type="entry name" value="OMPW"/>
</dbReference>
<dbReference type="RefSeq" id="WP_066772223.1">
    <property type="nucleotide sequence ID" value="NZ_CP013244.1"/>
</dbReference>
<proteinExistence type="inferred from homology"/>
<keyword evidence="2" id="KW-0732">Signal</keyword>
<keyword evidence="4" id="KW-1185">Reference proteome</keyword>
<dbReference type="SUPFAM" id="SSF56925">
    <property type="entry name" value="OMPA-like"/>
    <property type="match status" value="1"/>
</dbReference>
<comment type="similarity">
    <text evidence="1">Belongs to the OmpW/AlkL family.</text>
</comment>
<dbReference type="GO" id="GO:0019867">
    <property type="term" value="C:outer membrane"/>
    <property type="evidence" value="ECO:0007669"/>
    <property type="project" value="InterPro"/>
</dbReference>
<dbReference type="GO" id="GO:0055085">
    <property type="term" value="P:transmembrane transport"/>
    <property type="evidence" value="ECO:0007669"/>
    <property type="project" value="TreeGrafter"/>
</dbReference>
<reference evidence="3 4" key="1">
    <citation type="submission" date="2015-11" db="EMBL/GenBank/DDBJ databases">
        <title>Whole-Genome Sequence of Candidatus Oderbacter manganicum from the National Park Lower Oder Valley, Germany.</title>
        <authorList>
            <person name="Braun B."/>
            <person name="Liere K."/>
            <person name="Szewzyk U."/>
        </authorList>
    </citation>
    <scope>NUCLEOTIDE SEQUENCE [LARGE SCALE GENOMIC DNA]</scope>
    <source>
        <strain evidence="3 4">OTSz_A_272</strain>
    </source>
</reference>
<dbReference type="OrthoDB" id="9807574at2"/>
<dbReference type="STRING" id="1759059.ATE48_13135"/>
<dbReference type="EMBL" id="CP013244">
    <property type="protein sequence ID" value="ANP46786.1"/>
    <property type="molecule type" value="Genomic_DNA"/>
</dbReference>
<evidence type="ECO:0000313" key="3">
    <source>
        <dbReference type="EMBL" id="ANP46786.1"/>
    </source>
</evidence>
<dbReference type="KEGG" id="cbot:ATE48_13135"/>
<evidence type="ECO:0000313" key="4">
    <source>
        <dbReference type="Proteomes" id="UP000092498"/>
    </source>
</evidence>
<dbReference type="InParanoid" id="A0A1B1AJN9"/>
<dbReference type="Pfam" id="PF03922">
    <property type="entry name" value="OmpW"/>
    <property type="match status" value="1"/>
</dbReference>
<dbReference type="FunCoup" id="A0A1B1AJN9">
    <property type="interactions" value="54"/>
</dbReference>